<dbReference type="GO" id="GO:0017176">
    <property type="term" value="F:phosphatidylinositol N-acetylglucosaminyltransferase activity"/>
    <property type="evidence" value="ECO:0007669"/>
    <property type="project" value="TreeGrafter"/>
</dbReference>
<keyword evidence="4" id="KW-0472">Membrane</keyword>
<evidence type="ECO:0000256" key="4">
    <source>
        <dbReference type="SAM" id="Phobius"/>
    </source>
</evidence>
<feature type="transmembrane region" description="Helical" evidence="4">
    <location>
        <begin position="455"/>
        <end position="473"/>
    </location>
</feature>
<keyword evidence="2" id="KW-0328">Glycosyltransferase</keyword>
<dbReference type="GO" id="GO:0000506">
    <property type="term" value="C:glycosylphosphatidylinositol-N-acetylglucosaminyltransferase (GPI-GnT) complex"/>
    <property type="evidence" value="ECO:0007669"/>
    <property type="project" value="TreeGrafter"/>
</dbReference>
<dbReference type="Pfam" id="PF08288">
    <property type="entry name" value="PIGA"/>
    <property type="match status" value="1"/>
</dbReference>
<gene>
    <name evidence="7" type="ORF">BDV98DRAFT_618326</name>
</gene>
<dbReference type="InterPro" id="IPR001296">
    <property type="entry name" value="Glyco_trans_1"/>
</dbReference>
<name>A0A5C3QK03_9AGAR</name>
<evidence type="ECO:0000313" key="8">
    <source>
        <dbReference type="Proteomes" id="UP000305067"/>
    </source>
</evidence>
<dbReference type="Proteomes" id="UP000305067">
    <property type="component" value="Unassembled WGS sequence"/>
</dbReference>
<accession>A0A5C3QK03</accession>
<dbReference type="PANTHER" id="PTHR45871:SF1">
    <property type="entry name" value="PHOSPHATIDYLINOSITOL N-ACETYLGLUCOSAMINYLTRANSFERASE SUBUNIT A"/>
    <property type="match status" value="1"/>
</dbReference>
<evidence type="ECO:0000256" key="2">
    <source>
        <dbReference type="ARBA" id="ARBA00022676"/>
    </source>
</evidence>
<keyword evidence="4" id="KW-0812">Transmembrane</keyword>
<evidence type="ECO:0000259" key="5">
    <source>
        <dbReference type="Pfam" id="PF00534"/>
    </source>
</evidence>
<organism evidence="7 8">
    <name type="scientific">Pterulicium gracile</name>
    <dbReference type="NCBI Taxonomy" id="1884261"/>
    <lineage>
        <taxon>Eukaryota</taxon>
        <taxon>Fungi</taxon>
        <taxon>Dikarya</taxon>
        <taxon>Basidiomycota</taxon>
        <taxon>Agaricomycotina</taxon>
        <taxon>Agaricomycetes</taxon>
        <taxon>Agaricomycetidae</taxon>
        <taxon>Agaricales</taxon>
        <taxon>Pleurotineae</taxon>
        <taxon>Pterulaceae</taxon>
        <taxon>Pterulicium</taxon>
    </lineage>
</organism>
<dbReference type="Gene3D" id="3.40.50.2000">
    <property type="entry name" value="Glycogen Phosphorylase B"/>
    <property type="match status" value="2"/>
</dbReference>
<dbReference type="SUPFAM" id="SSF53756">
    <property type="entry name" value="UDP-Glycosyltransferase/glycogen phosphorylase"/>
    <property type="match status" value="1"/>
</dbReference>
<dbReference type="InterPro" id="IPR013234">
    <property type="entry name" value="PIGA_GPI_anchor_biosynthesis"/>
</dbReference>
<reference evidence="7 8" key="1">
    <citation type="journal article" date="2019" name="Nat. Ecol. Evol.">
        <title>Megaphylogeny resolves global patterns of mushroom evolution.</title>
        <authorList>
            <person name="Varga T."/>
            <person name="Krizsan K."/>
            <person name="Foldi C."/>
            <person name="Dima B."/>
            <person name="Sanchez-Garcia M."/>
            <person name="Sanchez-Ramirez S."/>
            <person name="Szollosi G.J."/>
            <person name="Szarkandi J.G."/>
            <person name="Papp V."/>
            <person name="Albert L."/>
            <person name="Andreopoulos W."/>
            <person name="Angelini C."/>
            <person name="Antonin V."/>
            <person name="Barry K.W."/>
            <person name="Bougher N.L."/>
            <person name="Buchanan P."/>
            <person name="Buyck B."/>
            <person name="Bense V."/>
            <person name="Catcheside P."/>
            <person name="Chovatia M."/>
            <person name="Cooper J."/>
            <person name="Damon W."/>
            <person name="Desjardin D."/>
            <person name="Finy P."/>
            <person name="Geml J."/>
            <person name="Haridas S."/>
            <person name="Hughes K."/>
            <person name="Justo A."/>
            <person name="Karasinski D."/>
            <person name="Kautmanova I."/>
            <person name="Kiss B."/>
            <person name="Kocsube S."/>
            <person name="Kotiranta H."/>
            <person name="LaButti K.M."/>
            <person name="Lechner B.E."/>
            <person name="Liimatainen K."/>
            <person name="Lipzen A."/>
            <person name="Lukacs Z."/>
            <person name="Mihaltcheva S."/>
            <person name="Morgado L.N."/>
            <person name="Niskanen T."/>
            <person name="Noordeloos M.E."/>
            <person name="Ohm R.A."/>
            <person name="Ortiz-Santana B."/>
            <person name="Ovrebo C."/>
            <person name="Racz N."/>
            <person name="Riley R."/>
            <person name="Savchenko A."/>
            <person name="Shiryaev A."/>
            <person name="Soop K."/>
            <person name="Spirin V."/>
            <person name="Szebenyi C."/>
            <person name="Tomsovsky M."/>
            <person name="Tulloss R.E."/>
            <person name="Uehling J."/>
            <person name="Grigoriev I.V."/>
            <person name="Vagvolgyi C."/>
            <person name="Papp T."/>
            <person name="Martin F.M."/>
            <person name="Miettinen O."/>
            <person name="Hibbett D.S."/>
            <person name="Nagy L.G."/>
        </authorList>
    </citation>
    <scope>NUCLEOTIDE SEQUENCE [LARGE SCALE GENOMIC DNA]</scope>
    <source>
        <strain evidence="7 8">CBS 309.79</strain>
    </source>
</reference>
<evidence type="ECO:0000256" key="1">
    <source>
        <dbReference type="ARBA" id="ARBA00003265"/>
    </source>
</evidence>
<evidence type="ECO:0000256" key="3">
    <source>
        <dbReference type="SAM" id="MobiDB-lite"/>
    </source>
</evidence>
<dbReference type="EMBL" id="ML178823">
    <property type="protein sequence ID" value="TFL02223.1"/>
    <property type="molecule type" value="Genomic_DNA"/>
</dbReference>
<dbReference type="OrthoDB" id="734129at2759"/>
<feature type="compositionally biased region" description="Basic and acidic residues" evidence="3">
    <location>
        <begin position="68"/>
        <end position="77"/>
    </location>
</feature>
<evidence type="ECO:0000313" key="7">
    <source>
        <dbReference type="EMBL" id="TFL02223.1"/>
    </source>
</evidence>
<dbReference type="Pfam" id="PF00534">
    <property type="entry name" value="Glycos_transf_1"/>
    <property type="match status" value="1"/>
</dbReference>
<dbReference type="GO" id="GO:0006506">
    <property type="term" value="P:GPI anchor biosynthetic process"/>
    <property type="evidence" value="ECO:0007669"/>
    <property type="project" value="InterPro"/>
</dbReference>
<sequence length="507" mass="55723">MVSDFFYPAVGGVEDHIFKLSAHLMRRGHKVIAITHSHPPDRTGIRHLSIIPALGDAEVEEDTDKDSEDMKHSKRENAGTNRRAGKRKPRLITLKVYHIPFPTLVSNATLPNFFAFMPYLRTILLREHITLVHGHGSLSSFAHEAILDAHLLGLKSVFTDHSLFGFDDAASILTNKLMVGTMRCVGAVICVSHTARENTVLRAHLFEEPVDAKGPLTVKKNVYVIPNAIVAAQFKPAPPLPRSDGIVTIAVMSRLAYRKGVDLLVATAPRICALFPNVRLIIGGDGPKLVDLLQMREKHMLQDRIELLGSVRPANVQSVLAKAQIFLNTSLTESFGTAILEAACAGLYVVTTRVGGVPEVLPFKTLAQVEESKGDMLRTDILHALRLSIPHISSPSPSSTSHSPSKSHALIASSPYTWPAVARRTERVYCSSHVDEAAKMGVLERMERVRGVGRVAGLIWGAIFVVGVMWWGVLEWVLPREKVERVEWDGGWDGEGDVGMMMVMPDV</sequence>
<feature type="region of interest" description="Disordered" evidence="3">
    <location>
        <begin position="61"/>
        <end position="86"/>
    </location>
</feature>
<protein>
    <recommendedName>
        <fullName evidence="9">Phosphatidylinositol N-acetylglucosaminyltransferase</fullName>
    </recommendedName>
</protein>
<keyword evidence="4" id="KW-1133">Transmembrane helix</keyword>
<dbReference type="AlphaFoldDB" id="A0A5C3QK03"/>
<evidence type="ECO:0000259" key="6">
    <source>
        <dbReference type="Pfam" id="PF08288"/>
    </source>
</evidence>
<feature type="domain" description="Glycosyl transferase family 1" evidence="5">
    <location>
        <begin position="248"/>
        <end position="361"/>
    </location>
</feature>
<dbReference type="STRING" id="1884261.A0A5C3QK03"/>
<dbReference type="PANTHER" id="PTHR45871">
    <property type="entry name" value="N-ACETYLGLUCOSAMINYL-PHOSPHATIDYLINOSITOL BIOSYNTHETIC PROTEIN"/>
    <property type="match status" value="1"/>
</dbReference>
<keyword evidence="8" id="KW-1185">Reference proteome</keyword>
<feature type="domain" description="PIGA GPI anchor biosynthesis" evidence="6">
    <location>
        <begin position="93"/>
        <end position="168"/>
    </location>
</feature>
<comment type="function">
    <text evidence="1">Catalytic subunit in the complex catalyzing the transfer of N-acetylglucosamine from UDP-N-acetylglucosamine to phosphatidylinositol, the first step of GPI biosynthesis.</text>
</comment>
<keyword evidence="2" id="KW-0808">Transferase</keyword>
<proteinExistence type="predicted"/>
<evidence type="ECO:0008006" key="9">
    <source>
        <dbReference type="Google" id="ProtNLM"/>
    </source>
</evidence>